<dbReference type="Gene3D" id="2.130.10.10">
    <property type="entry name" value="YVTN repeat-like/Quinoprotein amine dehydrogenase"/>
    <property type="match status" value="3"/>
</dbReference>
<evidence type="ECO:0000256" key="1">
    <source>
        <dbReference type="ARBA" id="ARBA00008070"/>
    </source>
</evidence>
<accession>A0ABD3A1R9</accession>
<dbReference type="PANTHER" id="PTHR10241">
    <property type="entry name" value="LETHAL 2 GIANT LARVAE PROTEIN"/>
    <property type="match status" value="1"/>
</dbReference>
<dbReference type="InterPro" id="IPR001680">
    <property type="entry name" value="WD40_rpt"/>
</dbReference>
<evidence type="ECO:0000259" key="3">
    <source>
        <dbReference type="Pfam" id="PF08596"/>
    </source>
</evidence>
<dbReference type="Proteomes" id="UP001630127">
    <property type="component" value="Unassembled WGS sequence"/>
</dbReference>
<comment type="similarity">
    <text evidence="1">Belongs to the WD repeat L(2)GL family.</text>
</comment>
<protein>
    <recommendedName>
        <fullName evidence="3">Lethal giant larvae (Lgl)-like C-terminal domain-containing protein</fullName>
    </recommendedName>
</protein>
<evidence type="ECO:0000256" key="2">
    <source>
        <dbReference type="ARBA" id="ARBA00022483"/>
    </source>
</evidence>
<organism evidence="4 5">
    <name type="scientific">Cinchona calisaya</name>
    <dbReference type="NCBI Taxonomy" id="153742"/>
    <lineage>
        <taxon>Eukaryota</taxon>
        <taxon>Viridiplantae</taxon>
        <taxon>Streptophyta</taxon>
        <taxon>Embryophyta</taxon>
        <taxon>Tracheophyta</taxon>
        <taxon>Spermatophyta</taxon>
        <taxon>Magnoliopsida</taxon>
        <taxon>eudicotyledons</taxon>
        <taxon>Gunneridae</taxon>
        <taxon>Pentapetalae</taxon>
        <taxon>asterids</taxon>
        <taxon>lamiids</taxon>
        <taxon>Gentianales</taxon>
        <taxon>Rubiaceae</taxon>
        <taxon>Cinchonoideae</taxon>
        <taxon>Cinchoneae</taxon>
        <taxon>Cinchona</taxon>
    </lineage>
</organism>
<comment type="caution">
    <text evidence="4">The sequence shown here is derived from an EMBL/GenBank/DDBJ whole genome shotgun (WGS) entry which is preliminary data.</text>
</comment>
<keyword evidence="5" id="KW-1185">Reference proteome</keyword>
<reference evidence="4 5" key="1">
    <citation type="submission" date="2024-11" db="EMBL/GenBank/DDBJ databases">
        <title>A near-complete genome assembly of Cinchona calisaya.</title>
        <authorList>
            <person name="Lian D.C."/>
            <person name="Zhao X.W."/>
            <person name="Wei L."/>
        </authorList>
    </citation>
    <scope>NUCLEOTIDE SEQUENCE [LARGE SCALE GENOMIC DNA]</scope>
    <source>
        <tissue evidence="4">Nenye</tissue>
    </source>
</reference>
<evidence type="ECO:0000313" key="5">
    <source>
        <dbReference type="Proteomes" id="UP001630127"/>
    </source>
</evidence>
<gene>
    <name evidence="4" type="ORF">ACH5RR_013545</name>
</gene>
<dbReference type="InterPro" id="IPR015943">
    <property type="entry name" value="WD40/YVTN_repeat-like_dom_sf"/>
</dbReference>
<keyword evidence="2" id="KW-0268">Exocytosis</keyword>
<dbReference type="InterPro" id="IPR013905">
    <property type="entry name" value="Lgl_C_dom"/>
</dbReference>
<dbReference type="CDD" id="cd15873">
    <property type="entry name" value="R-SNARE_STXBP5_6"/>
    <property type="match status" value="1"/>
</dbReference>
<proteinExistence type="inferred from homology"/>
<dbReference type="PANTHER" id="PTHR10241:SF27">
    <property type="entry name" value="TRANSDUCIN_WD40 REPEAT-LIKE SUPERFAMILY PROTEIN"/>
    <property type="match status" value="1"/>
</dbReference>
<feature type="domain" description="Lethal giant larvae (Lgl)-like C-terminal" evidence="3">
    <location>
        <begin position="587"/>
        <end position="828"/>
    </location>
</feature>
<dbReference type="AlphaFoldDB" id="A0ABD3A1R9"/>
<dbReference type="GO" id="GO:0006887">
    <property type="term" value="P:exocytosis"/>
    <property type="evidence" value="ECO:0007669"/>
    <property type="project" value="UniProtKB-KW"/>
</dbReference>
<dbReference type="SUPFAM" id="SSF50978">
    <property type="entry name" value="WD40 repeat-like"/>
    <property type="match status" value="2"/>
</dbReference>
<dbReference type="InterPro" id="IPR036322">
    <property type="entry name" value="WD40_repeat_dom_sf"/>
</dbReference>
<dbReference type="Pfam" id="PF08596">
    <property type="entry name" value="Lgl_C"/>
    <property type="match status" value="1"/>
</dbReference>
<dbReference type="EMBL" id="JBJUIK010000006">
    <property type="protein sequence ID" value="KAL3525173.1"/>
    <property type="molecule type" value="Genomic_DNA"/>
</dbReference>
<evidence type="ECO:0000313" key="4">
    <source>
        <dbReference type="EMBL" id="KAL3525173.1"/>
    </source>
</evidence>
<name>A0ABD3A1R9_9GENT</name>
<dbReference type="SMART" id="SM00320">
    <property type="entry name" value="WD40"/>
    <property type="match status" value="5"/>
</dbReference>
<sequence length="1050" mass="115616">MFVRKLVEKASFVKKPGGTDGLKPEDVDPRLIFHYGIPSGATLLAYDSTKKILAISSREGRIKLFGKNGTQALLESPDMLPSKFLQFIENQNILVNINFNNHIEVWDIENRCLSHVHDFKKEITSCASMRHAPYMFIGDSAGNVSVLKVYQEATNIEQMKYRIPLSASHGNSSEVATDIAVVHILPQPTAESKRVLIIYGDGFITLWDVQESKALFTAGGTTLQPISHETKKVTAATWTCPFGSKVVIGYSNGEIFMWSIPAPLNSKVEQVKEKDAYAQNGPVCKLNLGYKLDKIPIAKLRWGYADGKASRLYVIGSSDYPSGNLLQVVLLNDTIESRTIKLGLHNPESPVDLEIVSSFTPQSKQNKDSLLLLGKSGHVYTYDDHLIERYLLQCQSKSSPSIPKEIMVKMPFADPSITVSRFVQDNPYLLYLKDQDYDSLAKDLLPLFPFETQKDGTSSNSTHSRGVSKAKNLYITGHENGGIKIWDVSCPLMRPILSLTQQSEEDSSLSGIPLTALHCTSDLQIFVSGDQGGTVRIYKFKSELFAPETSFLSLQGVSKKSSIVHSIKLLKVNGAVLFINSSHNAKHLAVGSDQGYVSLINIEGPTLLYERHFASELSAGVISLQFETCSFHGFEKSVLVAATKDSSVMALETETGNMPNTTAIRPKKPSRALFMQILDGEVSGRGSNTLDGAEMIKGNSDNPTSKQQVVVLCSEKALYVYSLVHILQGIRKVHHKKKFHSSSCCWASTFGSPESGLILLFSGGKIEIRSLPELSLLKETSVRGLRPSIPKQNSISNTSVCFSCNGNVILVEGDQEAFFISVSLQKDVYRFLDDASQVNSSDLVAAQGSSPVAHKEKKKGIFGSVIKDIKGTKSKSETDVEIEDAKENIEALSTIFSIPNFPEEAESEETSSVIKDDLDLSIDDIDIEDPVEKQKGYGVMAALNKQNLADTFQTFKGRFKQMKVKTDKKPTNEAMQDEKADSVDQIKKKYGYTSAAEPSVANIAKTKLSENLKKLQGISLKSSEMQDTAKSFSSMAKEVLRFAENDKRNS</sequence>